<evidence type="ECO:0000313" key="1">
    <source>
        <dbReference type="EMBL" id="CAN0517998.1"/>
    </source>
</evidence>
<proteinExistence type="predicted"/>
<accession>A0AC59ZYX1</accession>
<name>A0AC59ZYX1_RANTA</name>
<protein>
    <submittedName>
        <fullName evidence="1">Uncharacterized protein</fullName>
    </submittedName>
</protein>
<dbReference type="Proteomes" id="UP001162501">
    <property type="component" value="Chromosome 4"/>
</dbReference>
<sequence>MPTLVKPSDADQEGPRGALKRPRPTGGSGRQPQAPGGPRNRGTEDGPQPRQGSPGPRARAEGEGENQSEEFGCDNRGRRLREHKSCVRLTLVLGSPGGPDAFLRP</sequence>
<evidence type="ECO:0000313" key="2">
    <source>
        <dbReference type="Proteomes" id="UP001162501"/>
    </source>
</evidence>
<reference evidence="1" key="2">
    <citation type="submission" date="2025-03" db="EMBL/GenBank/DDBJ databases">
        <authorList>
            <consortium name="ELIXIR-Norway"/>
            <consortium name="Elixir Norway"/>
        </authorList>
    </citation>
    <scope>NUCLEOTIDE SEQUENCE</scope>
</reference>
<organism evidence="1 2">
    <name type="scientific">Rangifer tarandus platyrhynchus</name>
    <name type="common">Svalbard reindeer</name>
    <dbReference type="NCBI Taxonomy" id="3082113"/>
    <lineage>
        <taxon>Eukaryota</taxon>
        <taxon>Metazoa</taxon>
        <taxon>Chordata</taxon>
        <taxon>Craniata</taxon>
        <taxon>Vertebrata</taxon>
        <taxon>Euteleostomi</taxon>
        <taxon>Mammalia</taxon>
        <taxon>Eutheria</taxon>
        <taxon>Laurasiatheria</taxon>
        <taxon>Artiodactyla</taxon>
        <taxon>Ruminantia</taxon>
        <taxon>Pecora</taxon>
        <taxon>Cervidae</taxon>
        <taxon>Odocoileinae</taxon>
        <taxon>Rangifer</taxon>
    </lineage>
</organism>
<dbReference type="EMBL" id="OX596088">
    <property type="protein sequence ID" value="CAN0517998.1"/>
    <property type="molecule type" value="Genomic_DNA"/>
</dbReference>
<reference evidence="1" key="1">
    <citation type="submission" date="2023-05" db="EMBL/GenBank/DDBJ databases">
        <authorList>
            <consortium name="ELIXIR-Norway"/>
        </authorList>
    </citation>
    <scope>NUCLEOTIDE SEQUENCE</scope>
</reference>
<gene>
    <name evidence="1" type="ORF">MRATA1EN22A_LOCUS23685</name>
</gene>